<dbReference type="EMBL" id="VHIR01000016">
    <property type="protein sequence ID" value="TQE42892.1"/>
    <property type="molecule type" value="Genomic_DNA"/>
</dbReference>
<accession>A0A540R581</accession>
<proteinExistence type="predicted"/>
<name>A0A540R581_9CORY</name>
<sequence>MNKWTPGLIGGAVLGGIMWIATGTFWWLLAGIVVGLAVVPLVGREDRQKNYARKKRDDNFRD</sequence>
<keyword evidence="1" id="KW-0812">Transmembrane</keyword>
<keyword evidence="3" id="KW-1185">Reference proteome</keyword>
<evidence type="ECO:0000313" key="2">
    <source>
        <dbReference type="EMBL" id="TQE42892.1"/>
    </source>
</evidence>
<evidence type="ECO:0000313" key="3">
    <source>
        <dbReference type="Proteomes" id="UP000318080"/>
    </source>
</evidence>
<dbReference type="Proteomes" id="UP000318080">
    <property type="component" value="Unassembled WGS sequence"/>
</dbReference>
<comment type="caution">
    <text evidence="2">The sequence shown here is derived from an EMBL/GenBank/DDBJ whole genome shotgun (WGS) entry which is preliminary data.</text>
</comment>
<reference evidence="2 3" key="1">
    <citation type="submission" date="2019-06" db="EMBL/GenBank/DDBJ databases">
        <title>Draft genome of C. phoceense Strain 272.</title>
        <authorList>
            <person name="Pacheco L.G.C."/>
            <person name="Barberis C.M."/>
            <person name="Almuzara M.N."/>
            <person name="Traglia G.M."/>
            <person name="Santos C.S."/>
            <person name="Rocha D.J.P.G."/>
            <person name="Aguiar E.R.G.R."/>
            <person name="Vay C.A."/>
        </authorList>
    </citation>
    <scope>NUCLEOTIDE SEQUENCE [LARGE SCALE GENOMIC DNA]</scope>
    <source>
        <strain evidence="2 3">272</strain>
    </source>
</reference>
<gene>
    <name evidence="2" type="ORF">EJK80_10280</name>
</gene>
<organism evidence="2 3">
    <name type="scientific">Corynebacterium phoceense</name>
    <dbReference type="NCBI Taxonomy" id="1686286"/>
    <lineage>
        <taxon>Bacteria</taxon>
        <taxon>Bacillati</taxon>
        <taxon>Actinomycetota</taxon>
        <taxon>Actinomycetes</taxon>
        <taxon>Mycobacteriales</taxon>
        <taxon>Corynebacteriaceae</taxon>
        <taxon>Corynebacterium</taxon>
    </lineage>
</organism>
<keyword evidence="1" id="KW-0472">Membrane</keyword>
<dbReference type="RefSeq" id="WP_066485986.1">
    <property type="nucleotide sequence ID" value="NZ_JADPQA010000016.1"/>
</dbReference>
<protein>
    <submittedName>
        <fullName evidence="2">Uncharacterized protein</fullName>
    </submittedName>
</protein>
<feature type="transmembrane region" description="Helical" evidence="1">
    <location>
        <begin position="12"/>
        <end position="43"/>
    </location>
</feature>
<dbReference type="AlphaFoldDB" id="A0A540R581"/>
<evidence type="ECO:0000256" key="1">
    <source>
        <dbReference type="SAM" id="Phobius"/>
    </source>
</evidence>
<keyword evidence="1" id="KW-1133">Transmembrane helix</keyword>
<dbReference type="GeneID" id="79851951"/>